<keyword evidence="2" id="KW-1133">Transmembrane helix</keyword>
<feature type="transmembrane region" description="Helical" evidence="2">
    <location>
        <begin position="29"/>
        <end position="50"/>
    </location>
</feature>
<sequence length="230" mass="25427">MARVKKYDKRNKDYYLSELDEGTLNKRAVWLRVLSVAAAAVYLPFIVLYIAPGYAAPKAVEDSYAGLSMYIMLTFLLPVALVWCAVMSFLSYTPKRETPARKSPPFGFRAIPYVGMFVALVLSVAFAVYHTVLTALTDGAAPDVAAAALLWASFALTLAFYLMGFLTYRASVLIETEPDDGEETDRVILPTFRLSDEELEQGKSAFAPPKEKKKPNAGSSPNDDKDKEDK</sequence>
<comment type="caution">
    <text evidence="3">The sequence shown here is derived from an EMBL/GenBank/DDBJ whole genome shotgun (WGS) entry which is preliminary data.</text>
</comment>
<evidence type="ECO:0000313" key="3">
    <source>
        <dbReference type="EMBL" id="HIW02961.1"/>
    </source>
</evidence>
<evidence type="ECO:0000313" key="4">
    <source>
        <dbReference type="Proteomes" id="UP000823990"/>
    </source>
</evidence>
<evidence type="ECO:0000256" key="1">
    <source>
        <dbReference type="SAM" id="MobiDB-lite"/>
    </source>
</evidence>
<dbReference type="AlphaFoldDB" id="A0A9D1TSV8"/>
<reference evidence="3" key="1">
    <citation type="journal article" date="2021" name="PeerJ">
        <title>Extensive microbial diversity within the chicken gut microbiome revealed by metagenomics and culture.</title>
        <authorList>
            <person name="Gilroy R."/>
            <person name="Ravi A."/>
            <person name="Getino M."/>
            <person name="Pursley I."/>
            <person name="Horton D.L."/>
            <person name="Alikhan N.F."/>
            <person name="Baker D."/>
            <person name="Gharbi K."/>
            <person name="Hall N."/>
            <person name="Watson M."/>
            <person name="Adriaenssens E.M."/>
            <person name="Foster-Nyarko E."/>
            <person name="Jarju S."/>
            <person name="Secka A."/>
            <person name="Antonio M."/>
            <person name="Oren A."/>
            <person name="Chaudhuri R.R."/>
            <person name="La Ragione R."/>
            <person name="Hildebrand F."/>
            <person name="Pallen M.J."/>
        </authorList>
    </citation>
    <scope>NUCLEOTIDE SEQUENCE</scope>
    <source>
        <strain evidence="3">12435</strain>
    </source>
</reference>
<gene>
    <name evidence="3" type="ORF">H9892_06435</name>
</gene>
<name>A0A9D1TSV8_9FIRM</name>
<dbReference type="EMBL" id="DXHS01000105">
    <property type="protein sequence ID" value="HIW02961.1"/>
    <property type="molecule type" value="Genomic_DNA"/>
</dbReference>
<proteinExistence type="predicted"/>
<feature type="region of interest" description="Disordered" evidence="1">
    <location>
        <begin position="200"/>
        <end position="230"/>
    </location>
</feature>
<dbReference type="Proteomes" id="UP000823990">
    <property type="component" value="Unassembled WGS sequence"/>
</dbReference>
<accession>A0A9D1TSV8</accession>
<feature type="transmembrane region" description="Helical" evidence="2">
    <location>
        <begin position="70"/>
        <end position="90"/>
    </location>
</feature>
<protein>
    <submittedName>
        <fullName evidence="3">Uncharacterized protein</fullName>
    </submittedName>
</protein>
<keyword evidence="2" id="KW-0812">Transmembrane</keyword>
<organism evidence="3 4">
    <name type="scientific">Candidatus Protoclostridium stercorigallinarum</name>
    <dbReference type="NCBI Taxonomy" id="2838741"/>
    <lineage>
        <taxon>Bacteria</taxon>
        <taxon>Bacillati</taxon>
        <taxon>Bacillota</taxon>
        <taxon>Clostridia</taxon>
        <taxon>Candidatus Protoclostridium</taxon>
    </lineage>
</organism>
<reference evidence="3" key="2">
    <citation type="submission" date="2021-04" db="EMBL/GenBank/DDBJ databases">
        <authorList>
            <person name="Gilroy R."/>
        </authorList>
    </citation>
    <scope>NUCLEOTIDE SEQUENCE</scope>
    <source>
        <strain evidence="3">12435</strain>
    </source>
</reference>
<keyword evidence="2" id="KW-0472">Membrane</keyword>
<feature type="transmembrane region" description="Helical" evidence="2">
    <location>
        <begin position="110"/>
        <end position="132"/>
    </location>
</feature>
<feature type="transmembrane region" description="Helical" evidence="2">
    <location>
        <begin position="144"/>
        <end position="166"/>
    </location>
</feature>
<evidence type="ECO:0000256" key="2">
    <source>
        <dbReference type="SAM" id="Phobius"/>
    </source>
</evidence>